<comment type="similarity">
    <text evidence="1">Belongs to the bacterial ribosomal protein bS6 family.</text>
</comment>
<dbReference type="AlphaFoldDB" id="A0A4P9WK74"/>
<dbReference type="SUPFAM" id="SSF54995">
    <property type="entry name" value="Ribosomal protein S6"/>
    <property type="match status" value="1"/>
</dbReference>
<evidence type="ECO:0000313" key="3">
    <source>
        <dbReference type="Proteomes" id="UP000269721"/>
    </source>
</evidence>
<keyword evidence="2" id="KW-0687">Ribonucleoprotein</keyword>
<sequence length="103" mass="11730">MPLYELVCIARASANSNQDLRRLLKISALHVMNGGGVVRSFEANPLSPLPYRMRKHQEIYDKGITWFMRFDASPHLAQSLLKSLDFDERVIRSTVIKVGSDLK</sequence>
<dbReference type="InterPro" id="IPR000529">
    <property type="entry name" value="Ribosomal_bS6"/>
</dbReference>
<dbReference type="Gene3D" id="3.30.70.60">
    <property type="match status" value="1"/>
</dbReference>
<dbReference type="InterPro" id="IPR035980">
    <property type="entry name" value="Ribosomal_bS6_sf"/>
</dbReference>
<feature type="non-terminal residue" evidence="2">
    <location>
        <position position="103"/>
    </location>
</feature>
<evidence type="ECO:0000313" key="2">
    <source>
        <dbReference type="EMBL" id="RKO92792.1"/>
    </source>
</evidence>
<dbReference type="Proteomes" id="UP000269721">
    <property type="component" value="Unassembled WGS sequence"/>
</dbReference>
<protein>
    <submittedName>
        <fullName evidence="2">30S ribosomal protein S6</fullName>
    </submittedName>
</protein>
<reference evidence="3" key="1">
    <citation type="journal article" date="2018" name="Nat. Microbiol.">
        <title>Leveraging single-cell genomics to expand the fungal tree of life.</title>
        <authorList>
            <person name="Ahrendt S.R."/>
            <person name="Quandt C.A."/>
            <person name="Ciobanu D."/>
            <person name="Clum A."/>
            <person name="Salamov A."/>
            <person name="Andreopoulos B."/>
            <person name="Cheng J.F."/>
            <person name="Woyke T."/>
            <person name="Pelin A."/>
            <person name="Henrissat B."/>
            <person name="Reynolds N.K."/>
            <person name="Benny G.L."/>
            <person name="Smith M.E."/>
            <person name="James T.Y."/>
            <person name="Grigoriev I.V."/>
        </authorList>
    </citation>
    <scope>NUCLEOTIDE SEQUENCE [LARGE SCALE GENOMIC DNA]</scope>
</reference>
<dbReference type="PANTHER" id="PTHR21011:SF1">
    <property type="entry name" value="SMALL RIBOSOMAL SUBUNIT PROTEIN BS6M"/>
    <property type="match status" value="1"/>
</dbReference>
<proteinExistence type="inferred from homology"/>
<dbReference type="PANTHER" id="PTHR21011">
    <property type="entry name" value="MITOCHONDRIAL 28S RIBOSOMAL PROTEIN S6"/>
    <property type="match status" value="1"/>
</dbReference>
<keyword evidence="2" id="KW-0689">Ribosomal protein</keyword>
<organism evidence="2 3">
    <name type="scientific">Blyttiomyces helicus</name>
    <dbReference type="NCBI Taxonomy" id="388810"/>
    <lineage>
        <taxon>Eukaryota</taxon>
        <taxon>Fungi</taxon>
        <taxon>Fungi incertae sedis</taxon>
        <taxon>Chytridiomycota</taxon>
        <taxon>Chytridiomycota incertae sedis</taxon>
        <taxon>Chytridiomycetes</taxon>
        <taxon>Chytridiomycetes incertae sedis</taxon>
        <taxon>Blyttiomyces</taxon>
    </lineage>
</organism>
<dbReference type="GO" id="GO:0070181">
    <property type="term" value="F:small ribosomal subunit rRNA binding"/>
    <property type="evidence" value="ECO:0007669"/>
    <property type="project" value="TreeGrafter"/>
</dbReference>
<dbReference type="Pfam" id="PF01250">
    <property type="entry name" value="Ribosomal_S6"/>
    <property type="match status" value="1"/>
</dbReference>
<dbReference type="InterPro" id="IPR014717">
    <property type="entry name" value="Transl_elong_EF1B/ribsomal_bS6"/>
</dbReference>
<dbReference type="CDD" id="cd15465">
    <property type="entry name" value="bS6_mito"/>
    <property type="match status" value="1"/>
</dbReference>
<evidence type="ECO:0000256" key="1">
    <source>
        <dbReference type="ARBA" id="ARBA00009512"/>
    </source>
</evidence>
<dbReference type="OrthoDB" id="10259681at2759"/>
<accession>A0A4P9WK74</accession>
<dbReference type="GO" id="GO:0005763">
    <property type="term" value="C:mitochondrial small ribosomal subunit"/>
    <property type="evidence" value="ECO:0007669"/>
    <property type="project" value="TreeGrafter"/>
</dbReference>
<dbReference type="GO" id="GO:0003735">
    <property type="term" value="F:structural constituent of ribosome"/>
    <property type="evidence" value="ECO:0007669"/>
    <property type="project" value="InterPro"/>
</dbReference>
<keyword evidence="3" id="KW-1185">Reference proteome</keyword>
<name>A0A4P9WK74_9FUNG</name>
<dbReference type="GO" id="GO:0006412">
    <property type="term" value="P:translation"/>
    <property type="evidence" value="ECO:0007669"/>
    <property type="project" value="InterPro"/>
</dbReference>
<dbReference type="EMBL" id="KZ994496">
    <property type="protein sequence ID" value="RKO92792.1"/>
    <property type="molecule type" value="Genomic_DNA"/>
</dbReference>
<gene>
    <name evidence="2" type="ORF">BDK51DRAFT_12427</name>
</gene>